<evidence type="ECO:0000313" key="6">
    <source>
        <dbReference type="EMBL" id="TKD01516.1"/>
    </source>
</evidence>
<evidence type="ECO:0000313" key="7">
    <source>
        <dbReference type="Proteomes" id="UP000309215"/>
    </source>
</evidence>
<dbReference type="InterPro" id="IPR009056">
    <property type="entry name" value="Cyt_c-like_dom"/>
</dbReference>
<dbReference type="PANTHER" id="PTHR40394:SF2">
    <property type="entry name" value="QUINOL:CYTOCHROME C OXIDOREDUCTASE MEMBRANE PROTEIN"/>
    <property type="match status" value="1"/>
</dbReference>
<keyword evidence="3 4" id="KW-0408">Iron</keyword>
<dbReference type="Pfam" id="PF13442">
    <property type="entry name" value="Cytochrome_CBB3"/>
    <property type="match status" value="1"/>
</dbReference>
<dbReference type="Proteomes" id="UP000309215">
    <property type="component" value="Unassembled WGS sequence"/>
</dbReference>
<dbReference type="PANTHER" id="PTHR40394">
    <property type="entry name" value="LIPOPROTEIN-RELATED"/>
    <property type="match status" value="1"/>
</dbReference>
<sequence length="203" mass="22605">MRPAAFLLFALALAGCRGNKSEEPPVHVFGDMDWQPKYQWGEASPLFEDGRAMRPIVDGTVPVGHLDEDDAYYRGKDAKGEFIGRAPVEVDEKLVRRGQERFNIYCAPCHDMSGSGRGMVVQRGFPPPVELSSDRVRTMPDGQVFDTISHGVRNMPAYRKQIPVADRWAIVTWVRVLGKSQHASIDDVPADKRNAIDPEGDAQ</sequence>
<evidence type="ECO:0000256" key="4">
    <source>
        <dbReference type="PROSITE-ProRule" id="PRU00433"/>
    </source>
</evidence>
<dbReference type="OrthoDB" id="9773456at2"/>
<proteinExistence type="predicted"/>
<evidence type="ECO:0000256" key="1">
    <source>
        <dbReference type="ARBA" id="ARBA00022617"/>
    </source>
</evidence>
<dbReference type="EMBL" id="SSMQ01000039">
    <property type="protein sequence ID" value="TKD01516.1"/>
    <property type="molecule type" value="Genomic_DNA"/>
</dbReference>
<evidence type="ECO:0000259" key="5">
    <source>
        <dbReference type="PROSITE" id="PS51007"/>
    </source>
</evidence>
<gene>
    <name evidence="6" type="ORF">E8A74_30945</name>
</gene>
<name>A0A4U1J4Y7_9BACT</name>
<dbReference type="PROSITE" id="PS51007">
    <property type="entry name" value="CYTC"/>
    <property type="match status" value="1"/>
</dbReference>
<dbReference type="Gene3D" id="1.10.760.10">
    <property type="entry name" value="Cytochrome c-like domain"/>
    <property type="match status" value="1"/>
</dbReference>
<dbReference type="GO" id="GO:0020037">
    <property type="term" value="F:heme binding"/>
    <property type="evidence" value="ECO:0007669"/>
    <property type="project" value="InterPro"/>
</dbReference>
<dbReference type="PROSITE" id="PS51257">
    <property type="entry name" value="PROKAR_LIPOPROTEIN"/>
    <property type="match status" value="1"/>
</dbReference>
<keyword evidence="1 4" id="KW-0349">Heme</keyword>
<dbReference type="AlphaFoldDB" id="A0A4U1J4Y7"/>
<protein>
    <submittedName>
        <fullName evidence="6">Cytochrome c</fullName>
    </submittedName>
</protein>
<keyword evidence="2 4" id="KW-0479">Metal-binding</keyword>
<comment type="caution">
    <text evidence="6">The sequence shown here is derived from an EMBL/GenBank/DDBJ whole genome shotgun (WGS) entry which is preliminary data.</text>
</comment>
<dbReference type="RefSeq" id="WP_136932714.1">
    <property type="nucleotide sequence ID" value="NZ_SSMQ01000039.1"/>
</dbReference>
<dbReference type="GO" id="GO:0009055">
    <property type="term" value="F:electron transfer activity"/>
    <property type="evidence" value="ECO:0007669"/>
    <property type="project" value="InterPro"/>
</dbReference>
<feature type="domain" description="Cytochrome c" evidence="5">
    <location>
        <begin position="93"/>
        <end position="178"/>
    </location>
</feature>
<accession>A0A4U1J4Y7</accession>
<dbReference type="GO" id="GO:0046872">
    <property type="term" value="F:metal ion binding"/>
    <property type="evidence" value="ECO:0007669"/>
    <property type="project" value="UniProtKB-KW"/>
</dbReference>
<keyword evidence="7" id="KW-1185">Reference proteome</keyword>
<organism evidence="6 7">
    <name type="scientific">Polyangium fumosum</name>
    <dbReference type="NCBI Taxonomy" id="889272"/>
    <lineage>
        <taxon>Bacteria</taxon>
        <taxon>Pseudomonadati</taxon>
        <taxon>Myxococcota</taxon>
        <taxon>Polyangia</taxon>
        <taxon>Polyangiales</taxon>
        <taxon>Polyangiaceae</taxon>
        <taxon>Polyangium</taxon>
    </lineage>
</organism>
<dbReference type="InterPro" id="IPR036909">
    <property type="entry name" value="Cyt_c-like_dom_sf"/>
</dbReference>
<reference evidence="6 7" key="1">
    <citation type="submission" date="2019-04" db="EMBL/GenBank/DDBJ databases">
        <authorList>
            <person name="Li Y."/>
            <person name="Wang J."/>
        </authorList>
    </citation>
    <scope>NUCLEOTIDE SEQUENCE [LARGE SCALE GENOMIC DNA]</scope>
    <source>
        <strain evidence="6 7">DSM 14668</strain>
    </source>
</reference>
<evidence type="ECO:0000256" key="2">
    <source>
        <dbReference type="ARBA" id="ARBA00022723"/>
    </source>
</evidence>
<evidence type="ECO:0000256" key="3">
    <source>
        <dbReference type="ARBA" id="ARBA00023004"/>
    </source>
</evidence>
<dbReference type="SUPFAM" id="SSF46626">
    <property type="entry name" value="Cytochrome c"/>
    <property type="match status" value="1"/>
</dbReference>